<evidence type="ECO:0000256" key="1">
    <source>
        <dbReference type="SAM" id="MobiDB-lite"/>
    </source>
</evidence>
<dbReference type="HOGENOM" id="CLU_2793375_0_0_1"/>
<dbReference type="Proteomes" id="UP000029964">
    <property type="component" value="Unassembled WGS sequence"/>
</dbReference>
<accession>A0A086TDZ1</accession>
<name>A0A086TDZ1_HAPC1</name>
<dbReference type="EMBL" id="JPKY01000008">
    <property type="protein sequence ID" value="KFH47573.1"/>
    <property type="molecule type" value="Genomic_DNA"/>
</dbReference>
<organism evidence="2 3">
    <name type="scientific">Hapsidospora chrysogenum (strain ATCC 11550 / CBS 779.69 / DSM 880 / IAM 14645 / JCM 23072 / IMI 49137)</name>
    <name type="common">Acremonium chrysogenum</name>
    <dbReference type="NCBI Taxonomy" id="857340"/>
    <lineage>
        <taxon>Eukaryota</taxon>
        <taxon>Fungi</taxon>
        <taxon>Dikarya</taxon>
        <taxon>Ascomycota</taxon>
        <taxon>Pezizomycotina</taxon>
        <taxon>Sordariomycetes</taxon>
        <taxon>Hypocreomycetidae</taxon>
        <taxon>Hypocreales</taxon>
        <taxon>Bionectriaceae</taxon>
        <taxon>Hapsidospora</taxon>
    </lineage>
</organism>
<comment type="caution">
    <text evidence="2">The sequence shown here is derived from an EMBL/GenBank/DDBJ whole genome shotgun (WGS) entry which is preliminary data.</text>
</comment>
<keyword evidence="3" id="KW-1185">Reference proteome</keyword>
<feature type="compositionally biased region" description="Polar residues" evidence="1">
    <location>
        <begin position="59"/>
        <end position="68"/>
    </location>
</feature>
<protein>
    <submittedName>
        <fullName evidence="2">Uncharacterized protein</fullName>
    </submittedName>
</protein>
<proteinExistence type="predicted"/>
<feature type="region of interest" description="Disordered" evidence="1">
    <location>
        <begin position="1"/>
        <end position="39"/>
    </location>
</feature>
<reference evidence="3" key="1">
    <citation type="journal article" date="2014" name="Genome Announc.">
        <title>Genome sequence and annotation of Acremonium chrysogenum, producer of the beta-lactam antibiotic cephalosporin C.</title>
        <authorList>
            <person name="Terfehr D."/>
            <person name="Dahlmann T.A."/>
            <person name="Specht T."/>
            <person name="Zadra I."/>
            <person name="Kuernsteiner H."/>
            <person name="Kueck U."/>
        </authorList>
    </citation>
    <scope>NUCLEOTIDE SEQUENCE [LARGE SCALE GENOMIC DNA]</scope>
    <source>
        <strain evidence="3">ATCC 11550 / CBS 779.69 / DSM 880 / IAM 14645 / JCM 23072 / IMI 49137</strain>
    </source>
</reference>
<dbReference type="AlphaFoldDB" id="A0A086TDZ1"/>
<sequence length="68" mass="7044">MNDEILPRFPTASGQLPDSRTPGGPLSFCADPREPQTVSAAVPVPASLGLQQPAALQSAHPSSGQDDY</sequence>
<feature type="region of interest" description="Disordered" evidence="1">
    <location>
        <begin position="49"/>
        <end position="68"/>
    </location>
</feature>
<evidence type="ECO:0000313" key="3">
    <source>
        <dbReference type="Proteomes" id="UP000029964"/>
    </source>
</evidence>
<gene>
    <name evidence="2" type="ORF">ACRE_014720</name>
</gene>
<evidence type="ECO:0000313" key="2">
    <source>
        <dbReference type="EMBL" id="KFH47573.1"/>
    </source>
</evidence>